<dbReference type="AlphaFoldDB" id="A0A4R2PAW6"/>
<keyword evidence="4" id="KW-1185">Reference proteome</keyword>
<dbReference type="OrthoDB" id="61127at2"/>
<keyword evidence="3" id="KW-0378">Hydrolase</keyword>
<dbReference type="Proteomes" id="UP000295416">
    <property type="component" value="Unassembled WGS sequence"/>
</dbReference>
<dbReference type="NCBIfam" id="NF006505">
    <property type="entry name" value="PRK08939.1"/>
    <property type="match status" value="1"/>
</dbReference>
<evidence type="ECO:0000259" key="2">
    <source>
        <dbReference type="Pfam" id="PF07319"/>
    </source>
</evidence>
<reference evidence="3 4" key="1">
    <citation type="submission" date="2019-03" db="EMBL/GenBank/DDBJ databases">
        <title>Genomic Encyclopedia of Type Strains, Phase IV (KMG-IV): sequencing the most valuable type-strain genomes for metagenomic binning, comparative biology and taxonomic classification.</title>
        <authorList>
            <person name="Goeker M."/>
        </authorList>
    </citation>
    <scope>NUCLEOTIDE SEQUENCE [LARGE SCALE GENOMIC DNA]</scope>
    <source>
        <strain evidence="3 4">DSM 19377</strain>
    </source>
</reference>
<proteinExistence type="predicted"/>
<protein>
    <submittedName>
        <fullName evidence="3">Replicative DNA helicase loader DnaI</fullName>
    </submittedName>
</protein>
<evidence type="ECO:0000259" key="1">
    <source>
        <dbReference type="Pfam" id="PF01695"/>
    </source>
</evidence>
<evidence type="ECO:0000313" key="4">
    <source>
        <dbReference type="Proteomes" id="UP000295416"/>
    </source>
</evidence>
<dbReference type="Pfam" id="PF07319">
    <property type="entry name" value="DnaI_N"/>
    <property type="match status" value="1"/>
</dbReference>
<keyword evidence="3" id="KW-0547">Nucleotide-binding</keyword>
<feature type="domain" description="Primosomal DnaI N-terminal" evidence="2">
    <location>
        <begin position="1"/>
        <end position="96"/>
    </location>
</feature>
<dbReference type="InterPro" id="IPR027417">
    <property type="entry name" value="P-loop_NTPase"/>
</dbReference>
<dbReference type="PANTHER" id="PTHR30050:SF8">
    <property type="entry name" value="PRIMOSOMAL PROTEIN DNAI"/>
    <property type="match status" value="1"/>
</dbReference>
<dbReference type="GO" id="GO:0004386">
    <property type="term" value="F:helicase activity"/>
    <property type="evidence" value="ECO:0007669"/>
    <property type="project" value="UniProtKB-KW"/>
</dbReference>
<dbReference type="EMBL" id="SLXK01000001">
    <property type="protein sequence ID" value="TCP32107.1"/>
    <property type="molecule type" value="Genomic_DNA"/>
</dbReference>
<organism evidence="3 4">
    <name type="scientific">Scopulibacillus darangshiensis</name>
    <dbReference type="NCBI Taxonomy" id="442528"/>
    <lineage>
        <taxon>Bacteria</taxon>
        <taxon>Bacillati</taxon>
        <taxon>Bacillota</taxon>
        <taxon>Bacilli</taxon>
        <taxon>Bacillales</taxon>
        <taxon>Sporolactobacillaceae</taxon>
        <taxon>Scopulibacillus</taxon>
    </lineage>
</organism>
<gene>
    <name evidence="3" type="ORF">EV207_10180</name>
</gene>
<dbReference type="GO" id="GO:0005524">
    <property type="term" value="F:ATP binding"/>
    <property type="evidence" value="ECO:0007669"/>
    <property type="project" value="InterPro"/>
</dbReference>
<dbReference type="PANTHER" id="PTHR30050">
    <property type="entry name" value="CHROMOSOMAL REPLICATION INITIATOR PROTEIN DNAA"/>
    <property type="match status" value="1"/>
</dbReference>
<accession>A0A4R2PAW6</accession>
<feature type="domain" description="IstB-like ATP-binding" evidence="1">
    <location>
        <begin position="156"/>
        <end position="310"/>
    </location>
</feature>
<keyword evidence="3" id="KW-0067">ATP-binding</keyword>
<dbReference type="InterPro" id="IPR009928">
    <property type="entry name" value="DnaI_N"/>
</dbReference>
<dbReference type="GO" id="GO:0006260">
    <property type="term" value="P:DNA replication"/>
    <property type="evidence" value="ECO:0007669"/>
    <property type="project" value="TreeGrafter"/>
</dbReference>
<name>A0A4R2PAW6_9BACL</name>
<dbReference type="InterPro" id="IPR002611">
    <property type="entry name" value="IstB_ATP-bd"/>
</dbReference>
<sequence length="314" mass="36086">MESIKAAIRELAKGMPIDSVNQKLAESLMKDPRIQSFLKKHPDMNEDTFYKSIPKLYQYVTEHNNCEQCPGLNNCPNMLKGYQPDLIYDKQSIALTFKPCSLKRAEEQRKKQSGLVRSFYVPKDILQATFQSIDKSDPERYRALKAAGDFVKAYIDHPESANGLYFYGKFGVGKTYIMGALMNALAERKQVPSLMVYTPDFIRELKGAIQDHTLDEKLDYIKTAPVLILDDIGAETMTPWTRDELLGSILQYRMMEKLPTLYTSNYDYDELEEHLSYSQKSGTESLKAKRIMERIRHYTKLVTIEGTNRRTAGD</sequence>
<dbReference type="SUPFAM" id="SSF52540">
    <property type="entry name" value="P-loop containing nucleoside triphosphate hydrolases"/>
    <property type="match status" value="1"/>
</dbReference>
<dbReference type="CDD" id="cd00009">
    <property type="entry name" value="AAA"/>
    <property type="match status" value="1"/>
</dbReference>
<dbReference type="Pfam" id="PF01695">
    <property type="entry name" value="IstB_IS21"/>
    <property type="match status" value="1"/>
</dbReference>
<evidence type="ECO:0000313" key="3">
    <source>
        <dbReference type="EMBL" id="TCP32107.1"/>
    </source>
</evidence>
<comment type="caution">
    <text evidence="3">The sequence shown here is derived from an EMBL/GenBank/DDBJ whole genome shotgun (WGS) entry which is preliminary data.</text>
</comment>
<dbReference type="Gene3D" id="3.40.50.300">
    <property type="entry name" value="P-loop containing nucleotide triphosphate hydrolases"/>
    <property type="match status" value="1"/>
</dbReference>
<dbReference type="RefSeq" id="WP_132742625.1">
    <property type="nucleotide sequence ID" value="NZ_SLXK01000001.1"/>
</dbReference>
<keyword evidence="3" id="KW-0347">Helicase</keyword>